<dbReference type="InterPro" id="IPR015187">
    <property type="entry name" value="BRCA2_OB_1"/>
</dbReference>
<feature type="compositionally biased region" description="Low complexity" evidence="1">
    <location>
        <begin position="351"/>
        <end position="368"/>
    </location>
</feature>
<dbReference type="CDD" id="cd04493">
    <property type="entry name" value="BRCA2DBD_OB1"/>
    <property type="match status" value="1"/>
</dbReference>
<reference evidence="3" key="2">
    <citation type="journal article" date="2023" name="Proc. Natl. Acad. Sci. U.S.A.">
        <title>A global phylogenomic analysis of the shiitake genus Lentinula.</title>
        <authorList>
            <person name="Sierra-Patev S."/>
            <person name="Min B."/>
            <person name="Naranjo-Ortiz M."/>
            <person name="Looney B."/>
            <person name="Konkel Z."/>
            <person name="Slot J.C."/>
            <person name="Sakamoto Y."/>
            <person name="Steenwyk J.L."/>
            <person name="Rokas A."/>
            <person name="Carro J."/>
            <person name="Camarero S."/>
            <person name="Ferreira P."/>
            <person name="Molpeceres G."/>
            <person name="Ruiz-Duenas F.J."/>
            <person name="Serrano A."/>
            <person name="Henrissat B."/>
            <person name="Drula E."/>
            <person name="Hughes K.W."/>
            <person name="Mata J.L."/>
            <person name="Ishikawa N.K."/>
            <person name="Vargas-Isla R."/>
            <person name="Ushijima S."/>
            <person name="Smith C.A."/>
            <person name="Donoghue J."/>
            <person name="Ahrendt S."/>
            <person name="Andreopoulos W."/>
            <person name="He G."/>
            <person name="LaButti K."/>
            <person name="Lipzen A."/>
            <person name="Ng V."/>
            <person name="Riley R."/>
            <person name="Sandor L."/>
            <person name="Barry K."/>
            <person name="Martinez A.T."/>
            <person name="Xiao Y."/>
            <person name="Gibbons J.G."/>
            <person name="Terashima K."/>
            <person name="Grigoriev I.V."/>
            <person name="Hibbett D."/>
        </authorList>
    </citation>
    <scope>NUCLEOTIDE SEQUENCE</scope>
    <source>
        <strain evidence="3">Sp2 HRB7682 ss15</strain>
    </source>
</reference>
<feature type="compositionally biased region" description="Polar residues" evidence="1">
    <location>
        <begin position="47"/>
        <end position="60"/>
    </location>
</feature>
<dbReference type="AlphaFoldDB" id="A0A9W9ALE3"/>
<proteinExistence type="predicted"/>
<dbReference type="Gene3D" id="2.40.50.140">
    <property type="entry name" value="Nucleic acid-binding proteins"/>
    <property type="match status" value="3"/>
</dbReference>
<feature type="compositionally biased region" description="Polar residues" evidence="1">
    <location>
        <begin position="259"/>
        <end position="274"/>
    </location>
</feature>
<dbReference type="SUPFAM" id="SSF81872">
    <property type="entry name" value="BRCA2 helical domain"/>
    <property type="match status" value="1"/>
</dbReference>
<dbReference type="GO" id="GO:0000724">
    <property type="term" value="P:double-strand break repair via homologous recombination"/>
    <property type="evidence" value="ECO:0007669"/>
    <property type="project" value="InterPro"/>
</dbReference>
<dbReference type="PANTHER" id="PTHR11289:SF0">
    <property type="entry name" value="BREAST CANCER TYPE 2 SUSCEPTIBILITY PROTEIN"/>
    <property type="match status" value="1"/>
</dbReference>
<dbReference type="PANTHER" id="PTHR11289">
    <property type="entry name" value="BREAST CANCER TYPE 2 SUSCEPTIBILITY PROTEIN BRCA2"/>
    <property type="match status" value="1"/>
</dbReference>
<feature type="compositionally biased region" description="Polar residues" evidence="1">
    <location>
        <begin position="1"/>
        <end position="12"/>
    </location>
</feature>
<evidence type="ECO:0000256" key="1">
    <source>
        <dbReference type="SAM" id="MobiDB-lite"/>
    </source>
</evidence>
<comment type="caution">
    <text evidence="3">The sequence shown here is derived from an EMBL/GenBank/DDBJ whole genome shotgun (WGS) entry which is preliminary data.</text>
</comment>
<reference evidence="3" key="1">
    <citation type="submission" date="2022-08" db="EMBL/GenBank/DDBJ databases">
        <authorList>
            <consortium name="DOE Joint Genome Institute"/>
            <person name="Min B."/>
            <person name="Riley R."/>
            <person name="Sierra-Patev S."/>
            <person name="Naranjo-Ortiz M."/>
            <person name="Looney B."/>
            <person name="Konkel Z."/>
            <person name="Slot J.C."/>
            <person name="Sakamoto Y."/>
            <person name="Steenwyk J.L."/>
            <person name="Rokas A."/>
            <person name="Carro J."/>
            <person name="Camarero S."/>
            <person name="Ferreira P."/>
            <person name="Molpeceres G."/>
            <person name="Ruiz-Duenas F.J."/>
            <person name="Serrano A."/>
            <person name="Henrissat B."/>
            <person name="Drula E."/>
            <person name="Hughes K.W."/>
            <person name="Mata J.L."/>
            <person name="Ishikawa N.K."/>
            <person name="Vargas-Isla R."/>
            <person name="Ushijima S."/>
            <person name="Smith C.A."/>
            <person name="Ahrendt S."/>
            <person name="Andreopoulos W."/>
            <person name="He G."/>
            <person name="Labutti K."/>
            <person name="Lipzen A."/>
            <person name="Ng V."/>
            <person name="Sandor L."/>
            <person name="Barry K."/>
            <person name="Martinez A.T."/>
            <person name="Xiao Y."/>
            <person name="Gibbons J.G."/>
            <person name="Terashima K."/>
            <person name="Hibbett D.S."/>
            <person name="Grigoriev I.V."/>
        </authorList>
    </citation>
    <scope>NUCLEOTIDE SEQUENCE</scope>
    <source>
        <strain evidence="3">Sp2 HRB7682 ss15</strain>
    </source>
</reference>
<evidence type="ECO:0000313" key="3">
    <source>
        <dbReference type="EMBL" id="KAJ4485082.1"/>
    </source>
</evidence>
<accession>A0A9W9ALE3</accession>
<feature type="domain" description="BRCA2 OB1" evidence="2">
    <location>
        <begin position="619"/>
        <end position="737"/>
    </location>
</feature>
<gene>
    <name evidence="3" type="ORF">C8J55DRAFT_36045</name>
</gene>
<feature type="compositionally biased region" description="Low complexity" evidence="1">
    <location>
        <begin position="295"/>
        <end position="311"/>
    </location>
</feature>
<organism evidence="3 4">
    <name type="scientific">Lentinula lateritia</name>
    <dbReference type="NCBI Taxonomy" id="40482"/>
    <lineage>
        <taxon>Eukaryota</taxon>
        <taxon>Fungi</taxon>
        <taxon>Dikarya</taxon>
        <taxon>Basidiomycota</taxon>
        <taxon>Agaricomycotina</taxon>
        <taxon>Agaricomycetes</taxon>
        <taxon>Agaricomycetidae</taxon>
        <taxon>Agaricales</taxon>
        <taxon>Marasmiineae</taxon>
        <taxon>Omphalotaceae</taxon>
        <taxon>Lentinula</taxon>
    </lineage>
</organism>
<sequence>MRRYDQSTMSSPSRKRQKTILSSPVYPEMDLSQDDLLALDEIERKLSQSAHSSSQTQPGSPSKPPRLPLSDSAENPFQVSSTKLPVHLFSGFKAASAMTVTHEDLDRFSPDPPEEKDYSTWFEPTGILPSGGFQTANSASTIASFTSASALGHTSLFSTASSLVDKEQLPVSGFRTAREGGGLLAPSAAALAKAQEKIRTWQEEEPRPCFVSTSEDTFSRSPLRAVQNSVLESEAPCPPVYGSGFASASQLSNNFTSASGFTPETSSNKPSTFVSPLIDRSKSQNADPNRPKPFKSPLTSTPKTTMTPTKPVASTSSSARLQHPLAAPPSNASFRTPVRSTNDNTSFQQIASSSSTASSSARKPTSSTSRHHPNHAATVDTLCSFTTPARRVLHPGSLPSPRVAGRIRSTPAKFVTPFKTGMKPGEAGRLELEAQQRSQQRSRAPAISATNTTGKLMDSLRASSVFDMTVPPTRISLSESGLFPQQYTAQEMIDHNVAIEELSQITTPSLALYYCFYTTPQPSDYPSVRVEDQIGPAAALDKLLAHGCSRATKAWVDNAWSLILWKLAGMVALEPERETRIPTFSGAAEGPRWCWNEIWRQLLYRYEREINLGIRAPFHLITTQDHPATAPMVLCVSNIIWPEASSSLEGQQRNPQPLVEVTDGWYLLRAQIDLSMTNALKKGKLRVGRKIAVVGSRLETERKDPLEPLEAYQSTKLVLSGNSSQLAPWHAKLGFQRGPFIFTMHSLTPEGGNIALMDIVVLQVHPVAYLEFRIDPDGKKHQEGPRNEADEAACKESWRKKREAAESKIYEMHEKKIARYLSYAERLDQKAAQFAHSLSEDPPENIDSLYEELEVPEDAGQVISQTKGSEAAWLARYIRERLEKDRERVKDELEKEVDDICPSRNVRSFRVIIVQDSRTSKFPSHRTAQLTIWDVMDLKLTEEKPRGYFEIGWRCRVTNLIPSSKAAWMGNEPDSQIFLVSTRVSKWQKLRSLE</sequence>
<protein>
    <recommendedName>
        <fullName evidence="2">BRCA2 OB1 domain-containing protein</fullName>
    </recommendedName>
</protein>
<evidence type="ECO:0000313" key="4">
    <source>
        <dbReference type="Proteomes" id="UP001150238"/>
    </source>
</evidence>
<dbReference type="InterPro" id="IPR015525">
    <property type="entry name" value="BRCA2"/>
</dbReference>
<dbReference type="EMBL" id="JANVFS010000011">
    <property type="protein sequence ID" value="KAJ4485082.1"/>
    <property type="molecule type" value="Genomic_DNA"/>
</dbReference>
<dbReference type="GO" id="GO:0006355">
    <property type="term" value="P:regulation of DNA-templated transcription"/>
    <property type="evidence" value="ECO:0007669"/>
    <property type="project" value="TreeGrafter"/>
</dbReference>
<dbReference type="InterPro" id="IPR012340">
    <property type="entry name" value="NA-bd_OB-fold"/>
</dbReference>
<feature type="compositionally biased region" description="Polar residues" evidence="1">
    <location>
        <begin position="330"/>
        <end position="350"/>
    </location>
</feature>
<evidence type="ECO:0000259" key="2">
    <source>
        <dbReference type="Pfam" id="PF09103"/>
    </source>
</evidence>
<feature type="region of interest" description="Disordered" evidence="1">
    <location>
        <begin position="259"/>
        <end position="376"/>
    </location>
</feature>
<dbReference type="Pfam" id="PF09103">
    <property type="entry name" value="BRCA-2_OB1"/>
    <property type="match status" value="1"/>
</dbReference>
<feature type="region of interest" description="Disordered" evidence="1">
    <location>
        <begin position="1"/>
        <end position="27"/>
    </location>
</feature>
<dbReference type="SUPFAM" id="SSF50249">
    <property type="entry name" value="Nucleic acid-binding proteins"/>
    <property type="match status" value="2"/>
</dbReference>
<dbReference type="InterPro" id="IPR036315">
    <property type="entry name" value="BRCA2_hlx_sf"/>
</dbReference>
<feature type="region of interest" description="Disordered" evidence="1">
    <location>
        <begin position="42"/>
        <end position="76"/>
    </location>
</feature>
<dbReference type="Proteomes" id="UP001150238">
    <property type="component" value="Unassembled WGS sequence"/>
</dbReference>
<name>A0A9W9ALE3_9AGAR</name>